<organism evidence="1 2">
    <name type="scientific">Arenibacter arenosicollis</name>
    <dbReference type="NCBI Taxonomy" id="2762274"/>
    <lineage>
        <taxon>Bacteria</taxon>
        <taxon>Pseudomonadati</taxon>
        <taxon>Bacteroidota</taxon>
        <taxon>Flavobacteriia</taxon>
        <taxon>Flavobacteriales</taxon>
        <taxon>Flavobacteriaceae</taxon>
        <taxon>Arenibacter</taxon>
    </lineage>
</organism>
<dbReference type="Proteomes" id="UP000618952">
    <property type="component" value="Unassembled WGS sequence"/>
</dbReference>
<name>A0ABR7QM29_9FLAO</name>
<reference evidence="1 2" key="1">
    <citation type="submission" date="2020-08" db="EMBL/GenBank/DDBJ databases">
        <title>Arenibacter gaetbuli sp. nov., isolated from a sand dune.</title>
        <authorList>
            <person name="Park S."/>
            <person name="Yoon J.-H."/>
        </authorList>
    </citation>
    <scope>NUCLEOTIDE SEQUENCE [LARGE SCALE GENOMIC DNA]</scope>
    <source>
        <strain evidence="1 2">BSSL-BM3</strain>
    </source>
</reference>
<comment type="caution">
    <text evidence="1">The sequence shown here is derived from an EMBL/GenBank/DDBJ whole genome shotgun (WGS) entry which is preliminary data.</text>
</comment>
<evidence type="ECO:0000313" key="2">
    <source>
        <dbReference type="Proteomes" id="UP000618952"/>
    </source>
</evidence>
<keyword evidence="2" id="KW-1185">Reference proteome</keyword>
<evidence type="ECO:0000313" key="1">
    <source>
        <dbReference type="EMBL" id="MBC8768250.1"/>
    </source>
</evidence>
<accession>A0ABR7QM29</accession>
<proteinExistence type="predicted"/>
<sequence>MDTNIMVSSMIDGQIIDEVVKINATINSTEGMVEVFIDSQSIYSSQNTNDISLDFNPESYNTGSHVLKIILTNTQGKTKAKELNFEVHRRLISINLPEKMINQYIINAVAFASKMDGTLISAKTFTNDDNVVTLSSLEEFGSDEEFMLTFATTDNGSATGMSTHANLTRNNPGVINLKKPFRGQEGSKKNYPTKGFTSGDRISSWNLNVPYNSDYRIESNIEGNNFTVTIIDDIDGDNHDPEIFYLYNYDFGNYQNIILYPPLPENFVLDKTSFTSDDVETHSIFFNSSHSPDLDSASLLMYGYWTANDYAINNFQLIDRRSQYLVPGNPLNYHLNTNFYAFRYSLQYQNYYASGIGIPESSLSVPDNTLDFTFSNNKINFDITGTDHIIGRIRLNDGGNYPIYVWDVTFNSKTSSSLVLPELPIEMDKSNLLRLYKDNLMQVTSTELVSYRDIEDYDEYLQKVIKNHIDPLKVSGGQELIFKANVPFHDGPIKDFPFR</sequence>
<dbReference type="EMBL" id="JACLHY010000007">
    <property type="protein sequence ID" value="MBC8768250.1"/>
    <property type="molecule type" value="Genomic_DNA"/>
</dbReference>
<gene>
    <name evidence="1" type="ORF">H4O18_09615</name>
</gene>
<protein>
    <submittedName>
        <fullName evidence="1">Uncharacterized protein</fullName>
    </submittedName>
</protein>
<dbReference type="RefSeq" id="WP_187583916.1">
    <property type="nucleotide sequence ID" value="NZ_JACLHY010000007.1"/>
</dbReference>